<dbReference type="EMBL" id="QEKV01000006">
    <property type="protein sequence ID" value="PVY94138.1"/>
    <property type="molecule type" value="Genomic_DNA"/>
</dbReference>
<dbReference type="AlphaFoldDB" id="A0A2U1E2G2"/>
<keyword evidence="4" id="KW-1185">Reference proteome</keyword>
<dbReference type="PROSITE" id="PS50006">
    <property type="entry name" value="FHA_DOMAIN"/>
    <property type="match status" value="1"/>
</dbReference>
<dbReference type="InterPro" id="IPR008984">
    <property type="entry name" value="SMAD_FHA_dom_sf"/>
</dbReference>
<keyword evidence="1" id="KW-1133">Transmembrane helix</keyword>
<gene>
    <name evidence="3" type="ORF">C7381_10610</name>
</gene>
<keyword evidence="1" id="KW-0812">Transmembrane</keyword>
<sequence>MDYFATISTILKYILVVIVFLFTTNILKDILYYIKKESKEKVAILRFGGEESDKIAVIRDNISVGRAAENDVTIKDDAISKRQFHIKKTNKGYNLIDLKSANGTFVNGELVKSVILKNKDIIKIGDEIIVFEERIRNVK</sequence>
<evidence type="ECO:0000259" key="2">
    <source>
        <dbReference type="PROSITE" id="PS50006"/>
    </source>
</evidence>
<dbReference type="RefSeq" id="WP_116480218.1">
    <property type="nucleotide sequence ID" value="NZ_QEKV01000006.1"/>
</dbReference>
<dbReference type="SMART" id="SM00240">
    <property type="entry name" value="FHA"/>
    <property type="match status" value="1"/>
</dbReference>
<organism evidence="3 4">
    <name type="scientific">Ezakiella coagulans</name>
    <dbReference type="NCBI Taxonomy" id="46507"/>
    <lineage>
        <taxon>Bacteria</taxon>
        <taxon>Bacillati</taxon>
        <taxon>Bacillota</taxon>
        <taxon>Tissierellia</taxon>
        <taxon>Ezakiella</taxon>
    </lineage>
</organism>
<evidence type="ECO:0000313" key="4">
    <source>
        <dbReference type="Proteomes" id="UP000245793"/>
    </source>
</evidence>
<dbReference type="InterPro" id="IPR000253">
    <property type="entry name" value="FHA_dom"/>
</dbReference>
<feature type="transmembrane region" description="Helical" evidence="1">
    <location>
        <begin position="6"/>
        <end position="27"/>
    </location>
</feature>
<evidence type="ECO:0000313" key="3">
    <source>
        <dbReference type="EMBL" id="PVY94138.1"/>
    </source>
</evidence>
<dbReference type="Pfam" id="PF00498">
    <property type="entry name" value="FHA"/>
    <property type="match status" value="1"/>
</dbReference>
<dbReference type="CDD" id="cd00060">
    <property type="entry name" value="FHA"/>
    <property type="match status" value="1"/>
</dbReference>
<dbReference type="Gene3D" id="2.60.200.20">
    <property type="match status" value="1"/>
</dbReference>
<comment type="caution">
    <text evidence="3">The sequence shown here is derived from an EMBL/GenBank/DDBJ whole genome shotgun (WGS) entry which is preliminary data.</text>
</comment>
<dbReference type="SUPFAM" id="SSF49879">
    <property type="entry name" value="SMAD/FHA domain"/>
    <property type="match status" value="1"/>
</dbReference>
<proteinExistence type="predicted"/>
<name>A0A2U1E2G2_9FIRM</name>
<dbReference type="Proteomes" id="UP000245793">
    <property type="component" value="Unassembled WGS sequence"/>
</dbReference>
<reference evidence="3 4" key="1">
    <citation type="submission" date="2018-04" db="EMBL/GenBank/DDBJ databases">
        <title>Genomic Encyclopedia of Type Strains, Phase IV (KMG-IV): sequencing the most valuable type-strain genomes for metagenomic binning, comparative biology and taxonomic classification.</title>
        <authorList>
            <person name="Goeker M."/>
        </authorList>
    </citation>
    <scope>NUCLEOTIDE SEQUENCE [LARGE SCALE GENOMIC DNA]</scope>
    <source>
        <strain evidence="3 4">DSM 20705</strain>
    </source>
</reference>
<evidence type="ECO:0000256" key="1">
    <source>
        <dbReference type="SAM" id="Phobius"/>
    </source>
</evidence>
<protein>
    <submittedName>
        <fullName evidence="3">FHA domain-containing protein</fullName>
    </submittedName>
</protein>
<feature type="domain" description="FHA" evidence="2">
    <location>
        <begin position="62"/>
        <end position="111"/>
    </location>
</feature>
<accession>A0A2U1E2G2</accession>
<keyword evidence="1" id="KW-0472">Membrane</keyword>